<proteinExistence type="predicted"/>
<evidence type="ECO:0000313" key="3">
    <source>
        <dbReference type="Proteomes" id="UP001253595"/>
    </source>
</evidence>
<keyword evidence="3" id="KW-1185">Reference proteome</keyword>
<keyword evidence="1" id="KW-0812">Transmembrane</keyword>
<accession>A0ABU1UVF0</accession>
<feature type="transmembrane region" description="Helical" evidence="1">
    <location>
        <begin position="45"/>
        <end position="69"/>
    </location>
</feature>
<evidence type="ECO:0008006" key="4">
    <source>
        <dbReference type="Google" id="ProtNLM"/>
    </source>
</evidence>
<evidence type="ECO:0000313" key="2">
    <source>
        <dbReference type="EMBL" id="MDR7089174.1"/>
    </source>
</evidence>
<protein>
    <recommendedName>
        <fullName evidence="4">Integral membrane protein</fullName>
    </recommendedName>
</protein>
<sequence length="121" mass="13436">MLNLAIYCFYLAISLLITIHIGKLLNQNGVIFLTNQLVGNKPLALAINNLLLIGYYLINIGYILLVLNLGTSAMANGELNGQLYFLTRNLGLVTLMLGAMHMILLYVLANWKPDVQVTEEQ</sequence>
<name>A0ABU1UVF0_9GAMM</name>
<reference evidence="2 3" key="1">
    <citation type="submission" date="2023-07" db="EMBL/GenBank/DDBJ databases">
        <title>Sorghum-associated microbial communities from plants grown in Nebraska, USA.</title>
        <authorList>
            <person name="Schachtman D."/>
        </authorList>
    </citation>
    <scope>NUCLEOTIDE SEQUENCE [LARGE SCALE GENOMIC DNA]</scope>
    <source>
        <strain evidence="2 3">BE190</strain>
    </source>
</reference>
<gene>
    <name evidence="2" type="ORF">J2X05_001180</name>
</gene>
<keyword evidence="1" id="KW-1133">Transmembrane helix</keyword>
<comment type="caution">
    <text evidence="2">The sequence shown here is derived from an EMBL/GenBank/DDBJ whole genome shotgun (WGS) entry which is preliminary data.</text>
</comment>
<feature type="transmembrane region" description="Helical" evidence="1">
    <location>
        <begin position="90"/>
        <end position="109"/>
    </location>
</feature>
<feature type="transmembrane region" description="Helical" evidence="1">
    <location>
        <begin position="7"/>
        <end position="25"/>
    </location>
</feature>
<dbReference type="EMBL" id="JAVDVX010000002">
    <property type="protein sequence ID" value="MDR7089174.1"/>
    <property type="molecule type" value="Genomic_DNA"/>
</dbReference>
<dbReference type="RefSeq" id="WP_310069925.1">
    <property type="nucleotide sequence ID" value="NZ_JAVDVX010000002.1"/>
</dbReference>
<organism evidence="2 3">
    <name type="scientific">Cellvibrio fibrivorans</name>
    <dbReference type="NCBI Taxonomy" id="126350"/>
    <lineage>
        <taxon>Bacteria</taxon>
        <taxon>Pseudomonadati</taxon>
        <taxon>Pseudomonadota</taxon>
        <taxon>Gammaproteobacteria</taxon>
        <taxon>Cellvibrionales</taxon>
        <taxon>Cellvibrionaceae</taxon>
        <taxon>Cellvibrio</taxon>
    </lineage>
</organism>
<dbReference type="Proteomes" id="UP001253595">
    <property type="component" value="Unassembled WGS sequence"/>
</dbReference>
<evidence type="ECO:0000256" key="1">
    <source>
        <dbReference type="SAM" id="Phobius"/>
    </source>
</evidence>
<keyword evidence="1" id="KW-0472">Membrane</keyword>